<dbReference type="NCBIfam" id="NF001464">
    <property type="entry name" value="PRK00321.1-5"/>
    <property type="match status" value="1"/>
</dbReference>
<evidence type="ECO:0000256" key="6">
    <source>
        <dbReference type="SAM" id="Coils"/>
    </source>
</evidence>
<dbReference type="AlphaFoldDB" id="A0A1K1TJT5"/>
<evidence type="ECO:0000256" key="4">
    <source>
        <dbReference type="ARBA" id="ARBA00022490"/>
    </source>
</evidence>
<evidence type="ECO:0000313" key="7">
    <source>
        <dbReference type="EMBL" id="SFX00798.1"/>
    </source>
</evidence>
<dbReference type="GO" id="GO:0003690">
    <property type="term" value="F:double-stranded DNA binding"/>
    <property type="evidence" value="ECO:0007669"/>
    <property type="project" value="TreeGrafter"/>
</dbReference>
<evidence type="ECO:0000256" key="1">
    <source>
        <dbReference type="ARBA" id="ARBA00004453"/>
    </source>
</evidence>
<protein>
    <recommendedName>
        <fullName evidence="3">Recombination-associated protein RdgC</fullName>
    </recommendedName>
</protein>
<accession>A0A1K1TJT5</accession>
<evidence type="ECO:0000313" key="8">
    <source>
        <dbReference type="Proteomes" id="UP000182350"/>
    </source>
</evidence>
<dbReference type="OrthoDB" id="5290530at2"/>
<dbReference type="EMBL" id="FPJW01000001">
    <property type="protein sequence ID" value="SFX00798.1"/>
    <property type="molecule type" value="Genomic_DNA"/>
</dbReference>
<proteinExistence type="inferred from homology"/>
<keyword evidence="6" id="KW-0175">Coiled coil</keyword>
<dbReference type="STRING" id="1122209.SAMN02745752_00190"/>
<dbReference type="GO" id="GO:0043590">
    <property type="term" value="C:bacterial nucleoid"/>
    <property type="evidence" value="ECO:0007669"/>
    <property type="project" value="TreeGrafter"/>
</dbReference>
<sequence length="303" mass="34418">MWFKALRIYQARTPQNWNSDKLEQALAVRPFRHCGSQEDSTAGWVSPAGGKLRVHSQGDHWLLKLKIEEKILPSTVVREQLQERIEALEAEEQRRVGRKERQNLAEELRLTLLPQAFTRSRHLWVWLDGQNNRVMMDTTSDKQAELALNLLREGLGSLPVVPLNTQLAPVQVMTGWVAEGGPSDFELLDSCELRDAEDEQSVMRCKGQDLASDEIRQLLEAGKRVTQLRLDWQQQVNFTLTDQLTLKSLNFAEQLLEEAADVNPDQDPLIALDAEFILMSNTLSALIDRLLAVHQGLSDNLLP</sequence>
<evidence type="ECO:0000256" key="5">
    <source>
        <dbReference type="ARBA" id="ARBA00023172"/>
    </source>
</evidence>
<dbReference type="PANTHER" id="PTHR38103:SF1">
    <property type="entry name" value="RECOMBINATION-ASSOCIATED PROTEIN RDGC"/>
    <property type="match status" value="1"/>
</dbReference>
<dbReference type="GO" id="GO:0006310">
    <property type="term" value="P:DNA recombination"/>
    <property type="evidence" value="ECO:0007669"/>
    <property type="project" value="UniProtKB-KW"/>
</dbReference>
<evidence type="ECO:0000256" key="2">
    <source>
        <dbReference type="ARBA" id="ARBA00008657"/>
    </source>
</evidence>
<dbReference type="InterPro" id="IPR007476">
    <property type="entry name" value="RdgC"/>
</dbReference>
<comment type="subcellular location">
    <subcellularLocation>
        <location evidence="1">Cytoplasm</location>
        <location evidence="1">Nucleoid</location>
    </subcellularLocation>
</comment>
<keyword evidence="8" id="KW-1185">Reference proteome</keyword>
<comment type="similarity">
    <text evidence="2">Belongs to the RdgC family.</text>
</comment>
<feature type="coiled-coil region" evidence="6">
    <location>
        <begin position="78"/>
        <end position="107"/>
    </location>
</feature>
<dbReference type="Pfam" id="PF04381">
    <property type="entry name" value="RdgC"/>
    <property type="match status" value="1"/>
</dbReference>
<dbReference type="PANTHER" id="PTHR38103">
    <property type="entry name" value="RECOMBINATION-ASSOCIATED PROTEIN RDGC"/>
    <property type="match status" value="1"/>
</dbReference>
<organism evidence="7 8">
    <name type="scientific">Marinospirillum alkaliphilum DSM 21637</name>
    <dbReference type="NCBI Taxonomy" id="1122209"/>
    <lineage>
        <taxon>Bacteria</taxon>
        <taxon>Pseudomonadati</taxon>
        <taxon>Pseudomonadota</taxon>
        <taxon>Gammaproteobacteria</taxon>
        <taxon>Oceanospirillales</taxon>
        <taxon>Oceanospirillaceae</taxon>
        <taxon>Marinospirillum</taxon>
    </lineage>
</organism>
<dbReference type="Proteomes" id="UP000182350">
    <property type="component" value="Unassembled WGS sequence"/>
</dbReference>
<keyword evidence="5" id="KW-0233">DNA recombination</keyword>
<dbReference type="GO" id="GO:0000018">
    <property type="term" value="P:regulation of DNA recombination"/>
    <property type="evidence" value="ECO:0007669"/>
    <property type="project" value="TreeGrafter"/>
</dbReference>
<dbReference type="RefSeq" id="WP_072324445.1">
    <property type="nucleotide sequence ID" value="NZ_FPJW01000001.1"/>
</dbReference>
<gene>
    <name evidence="7" type="ORF">SAMN02745752_00190</name>
</gene>
<reference evidence="7 8" key="1">
    <citation type="submission" date="2016-11" db="EMBL/GenBank/DDBJ databases">
        <authorList>
            <person name="Jaros S."/>
            <person name="Januszkiewicz K."/>
            <person name="Wedrychowicz H."/>
        </authorList>
    </citation>
    <scope>NUCLEOTIDE SEQUENCE [LARGE SCALE GENOMIC DNA]</scope>
    <source>
        <strain evidence="7 8">DSM 21637</strain>
    </source>
</reference>
<evidence type="ECO:0000256" key="3">
    <source>
        <dbReference type="ARBA" id="ARBA00022296"/>
    </source>
</evidence>
<keyword evidence="4" id="KW-0963">Cytoplasm</keyword>
<name>A0A1K1TJT5_9GAMM</name>